<gene>
    <name evidence="1" type="primary">orf110C</name>
</gene>
<accession>A0A8K1I7Y7</accession>
<dbReference type="GeneID" id="68665110"/>
<keyword evidence="1" id="KW-0496">Mitochondrion</keyword>
<organism evidence="1">
    <name type="scientific">Morchella brunnea</name>
    <dbReference type="NCBI Taxonomy" id="1174671"/>
    <lineage>
        <taxon>Eukaryota</taxon>
        <taxon>Fungi</taxon>
        <taxon>Dikarya</taxon>
        <taxon>Ascomycota</taxon>
        <taxon>Pezizomycotina</taxon>
        <taxon>Pezizomycetes</taxon>
        <taxon>Pezizales</taxon>
        <taxon>Morchellaceae</taxon>
        <taxon>Morchella</taxon>
    </lineage>
</organism>
<geneLocation type="mitochondrion" evidence="1"/>
<proteinExistence type="predicted"/>
<evidence type="ECO:0000313" key="1">
    <source>
        <dbReference type="EMBL" id="UBU98392.1"/>
    </source>
</evidence>
<protein>
    <submittedName>
        <fullName evidence="1">Uncharacterized protein</fullName>
    </submittedName>
</protein>
<reference evidence="1" key="1">
    <citation type="submission" date="2021-01" db="EMBL/GenBank/DDBJ databases">
        <authorList>
            <person name="Sun H.-H."/>
            <person name="Zhang S."/>
            <person name="Zhang Y.-J."/>
        </authorList>
    </citation>
    <scope>NUCLEOTIDE SEQUENCE</scope>
    <source>
        <strain evidence="1">CMM1</strain>
    </source>
</reference>
<dbReference type="RefSeq" id="YP_010218731.1">
    <property type="nucleotide sequence ID" value="NC_058917.1"/>
</dbReference>
<dbReference type="AlphaFoldDB" id="A0A8K1I7Y7"/>
<sequence>MNCTPKLIWCLAADNPFPFVHQFRFYLTTSHYLCHELRYRARLVEIALGYSRNLMICSQGLSLTIRPKELLTLLSWPTRTVLRLNPRFQHRDIWCYIYLKKPFLFELKKK</sequence>
<dbReference type="EMBL" id="MW538937">
    <property type="protein sequence ID" value="UBU98392.1"/>
    <property type="molecule type" value="Genomic_DNA"/>
</dbReference>
<name>A0A8K1I7Y7_9PEZI</name>